<keyword evidence="2" id="KW-1185">Reference proteome</keyword>
<dbReference type="RefSeq" id="WP_133591673.1">
    <property type="nucleotide sequence ID" value="NZ_SNVV01000009.1"/>
</dbReference>
<dbReference type="EMBL" id="SNVV01000009">
    <property type="protein sequence ID" value="TDN50428.1"/>
    <property type="molecule type" value="Genomic_DNA"/>
</dbReference>
<dbReference type="NCBIfam" id="TIGR02215">
    <property type="entry name" value="phage_chp_gp8"/>
    <property type="match status" value="1"/>
</dbReference>
<dbReference type="Pfam" id="PF05135">
    <property type="entry name" value="Phage_connect_1"/>
    <property type="match status" value="1"/>
</dbReference>
<evidence type="ECO:0000313" key="2">
    <source>
        <dbReference type="Proteomes" id="UP000295129"/>
    </source>
</evidence>
<protein>
    <submittedName>
        <fullName evidence="1">Putative phiE125 gp8 family phage protein</fullName>
    </submittedName>
</protein>
<dbReference type="Gene3D" id="1.10.3230.30">
    <property type="entry name" value="Phage gp6-like head-tail connector protein"/>
    <property type="match status" value="1"/>
</dbReference>
<dbReference type="Proteomes" id="UP000295129">
    <property type="component" value="Unassembled WGS sequence"/>
</dbReference>
<organism evidence="1 2">
    <name type="scientific">Azoarcus indigens</name>
    <dbReference type="NCBI Taxonomy" id="29545"/>
    <lineage>
        <taxon>Bacteria</taxon>
        <taxon>Pseudomonadati</taxon>
        <taxon>Pseudomonadota</taxon>
        <taxon>Betaproteobacteria</taxon>
        <taxon>Rhodocyclales</taxon>
        <taxon>Zoogloeaceae</taxon>
        <taxon>Azoarcus</taxon>
    </lineage>
</organism>
<dbReference type="InterPro" id="IPR021146">
    <property type="entry name" value="Phage_gp6-like_head-tail"/>
</dbReference>
<name>A0A4R6E0Y4_9RHOO</name>
<comment type="caution">
    <text evidence="1">The sequence shown here is derived from an EMBL/GenBank/DDBJ whole genome shotgun (WGS) entry which is preliminary data.</text>
</comment>
<gene>
    <name evidence="1" type="ORF">C7389_109122</name>
</gene>
<dbReference type="AlphaFoldDB" id="A0A4R6E0Y4"/>
<accession>A0A4R6E0Y4</accession>
<dbReference type="OrthoDB" id="6174494at2"/>
<dbReference type="InterPro" id="IPR011738">
    <property type="entry name" value="Phage_CHP"/>
</dbReference>
<proteinExistence type="predicted"/>
<sequence length="187" mass="20827">MSIRRIATLQQPIPLEAAKLHLRVDGDAEDADIALKLAAAVAAAEHETGRSIARTRWELRLDAFPREIRLPRPPLAEVESVEYINADRQLVTLAPEAYVPDDASEPAWLLPAFGGAWPDTARAANAVRVRYVAGYGEACPPNLAAWILIRLGDMYRQRESINIGGSQRMDSVAYHDRLLDEYRIWSA</sequence>
<reference evidence="1 2" key="1">
    <citation type="submission" date="2019-03" db="EMBL/GenBank/DDBJ databases">
        <title>Genomic Encyclopedia of Type Strains, Phase IV (KMG-IV): sequencing the most valuable type-strain genomes for metagenomic binning, comparative biology and taxonomic classification.</title>
        <authorList>
            <person name="Goeker M."/>
        </authorList>
    </citation>
    <scope>NUCLEOTIDE SEQUENCE [LARGE SCALE GENOMIC DNA]</scope>
    <source>
        <strain evidence="1 2">DSM 12121</strain>
    </source>
</reference>
<evidence type="ECO:0000313" key="1">
    <source>
        <dbReference type="EMBL" id="TDN50428.1"/>
    </source>
</evidence>